<evidence type="ECO:0000256" key="5">
    <source>
        <dbReference type="ARBA" id="ARBA00023125"/>
    </source>
</evidence>
<dbReference type="Pfam" id="PF04542">
    <property type="entry name" value="Sigma70_r2"/>
    <property type="match status" value="1"/>
</dbReference>
<dbReference type="Gene3D" id="1.10.10.10">
    <property type="entry name" value="Winged helix-like DNA-binding domain superfamily/Winged helix DNA-binding domain"/>
    <property type="match status" value="1"/>
</dbReference>
<dbReference type="PANTHER" id="PTHR43133">
    <property type="entry name" value="RNA POLYMERASE ECF-TYPE SIGMA FACTO"/>
    <property type="match status" value="1"/>
</dbReference>
<dbReference type="InterPro" id="IPR007627">
    <property type="entry name" value="RNA_pol_sigma70_r2"/>
</dbReference>
<dbReference type="PANTHER" id="PTHR43133:SF8">
    <property type="entry name" value="RNA POLYMERASE SIGMA FACTOR HI_1459-RELATED"/>
    <property type="match status" value="1"/>
</dbReference>
<organism evidence="9 10">
    <name type="scientific">Micromonospora musae</name>
    <dbReference type="NCBI Taxonomy" id="1894970"/>
    <lineage>
        <taxon>Bacteria</taxon>
        <taxon>Bacillati</taxon>
        <taxon>Actinomycetota</taxon>
        <taxon>Actinomycetes</taxon>
        <taxon>Micromonosporales</taxon>
        <taxon>Micromonosporaceae</taxon>
        <taxon>Micromonospora</taxon>
    </lineage>
</organism>
<dbReference type="Gene3D" id="1.10.1740.10">
    <property type="match status" value="1"/>
</dbReference>
<gene>
    <name evidence="9" type="ORF">D7147_29200</name>
</gene>
<evidence type="ECO:0000259" key="7">
    <source>
        <dbReference type="Pfam" id="PF04542"/>
    </source>
</evidence>
<keyword evidence="4" id="KW-0731">Sigma factor</keyword>
<dbReference type="SUPFAM" id="SSF88946">
    <property type="entry name" value="Sigma2 domain of RNA polymerase sigma factors"/>
    <property type="match status" value="1"/>
</dbReference>
<reference evidence="9 10" key="1">
    <citation type="submission" date="2018-09" db="EMBL/GenBank/DDBJ databases">
        <title>Micromonospora sp. nov. MS1-9, isolated from a root of Musa sp.</title>
        <authorList>
            <person name="Kuncharoen N."/>
            <person name="Kudo T."/>
            <person name="Ohkuma M."/>
            <person name="Yuki M."/>
            <person name="Tanasupawat S."/>
        </authorList>
    </citation>
    <scope>NUCLEOTIDE SEQUENCE [LARGE SCALE GENOMIC DNA]</scope>
    <source>
        <strain evidence="9 10">NGC1-4</strain>
    </source>
</reference>
<comment type="caution">
    <text evidence="9">The sequence shown here is derived from an EMBL/GenBank/DDBJ whole genome shotgun (WGS) entry which is preliminary data.</text>
</comment>
<evidence type="ECO:0000256" key="3">
    <source>
        <dbReference type="ARBA" id="ARBA00023015"/>
    </source>
</evidence>
<name>A0ABX9QVN8_9ACTN</name>
<evidence type="ECO:0000256" key="1">
    <source>
        <dbReference type="ARBA" id="ARBA00010641"/>
    </source>
</evidence>
<dbReference type="InterPro" id="IPR013249">
    <property type="entry name" value="RNA_pol_sigma70_r4_t2"/>
</dbReference>
<dbReference type="InterPro" id="IPR032710">
    <property type="entry name" value="NTF2-like_dom_sf"/>
</dbReference>
<dbReference type="SUPFAM" id="SSF88659">
    <property type="entry name" value="Sigma3 and sigma4 domains of RNA polymerase sigma factors"/>
    <property type="match status" value="1"/>
</dbReference>
<keyword evidence="3" id="KW-0805">Transcription regulation</keyword>
<keyword evidence="6" id="KW-0804">Transcription</keyword>
<accession>A0ABX9QVN8</accession>
<dbReference type="NCBIfam" id="TIGR02937">
    <property type="entry name" value="sigma70-ECF"/>
    <property type="match status" value="1"/>
</dbReference>
<keyword evidence="10" id="KW-1185">Reference proteome</keyword>
<dbReference type="InterPro" id="IPR036388">
    <property type="entry name" value="WH-like_DNA-bd_sf"/>
</dbReference>
<dbReference type="EMBL" id="RAZS01000014">
    <property type="protein sequence ID" value="RKN14355.1"/>
    <property type="molecule type" value="Genomic_DNA"/>
</dbReference>
<evidence type="ECO:0000256" key="2">
    <source>
        <dbReference type="ARBA" id="ARBA00011344"/>
    </source>
</evidence>
<comment type="similarity">
    <text evidence="1">Belongs to the sigma-70 factor family. ECF subfamily.</text>
</comment>
<evidence type="ECO:0000313" key="10">
    <source>
        <dbReference type="Proteomes" id="UP000271548"/>
    </source>
</evidence>
<evidence type="ECO:0000256" key="6">
    <source>
        <dbReference type="ARBA" id="ARBA00023163"/>
    </source>
</evidence>
<sequence length="319" mass="34993">MVAIPRGGGPTDADLVRAAQVGEVSALGLLLARHRSTMLAVAITLLGYGPDAEDAVQDATVVALRRVGDVRDPEAVGPWLRAVVRNVCRARRARHDLPLDDPLAAALRSPEPDPAEALERHALRDWVWHALEQLSPPLRLVLVLRYFTGVTTYQDIADACGVPIGTVRSRLAEARDRLARAVLATAEAAHDDSASLTSARWRRAEETLSAARRGDLGTFAAYWSPTLEGHWPRGDRSFGRRRVLGVLERDLDAGVHHHLANVVAGRDLTIWEIELVNPADDPFHCPPRAVWIHHLESGRAQRCRLFHARRPVEQSAAAA</sequence>
<proteinExistence type="inferred from homology"/>
<dbReference type="InterPro" id="IPR039425">
    <property type="entry name" value="RNA_pol_sigma-70-like"/>
</dbReference>
<feature type="domain" description="RNA polymerase sigma-70 region 2" evidence="7">
    <location>
        <begin position="31"/>
        <end position="95"/>
    </location>
</feature>
<dbReference type="InterPro" id="IPR014284">
    <property type="entry name" value="RNA_pol_sigma-70_dom"/>
</dbReference>
<comment type="subunit">
    <text evidence="2">Interacts transiently with the RNA polymerase catalytic core formed by RpoA, RpoB, RpoC and RpoZ (2 alpha, 1 beta, 1 beta' and 1 omega subunit) to form the RNA polymerase holoenzyme that can initiate transcription.</text>
</comment>
<dbReference type="Proteomes" id="UP000271548">
    <property type="component" value="Unassembled WGS sequence"/>
</dbReference>
<keyword evidence="5" id="KW-0238">DNA-binding</keyword>
<evidence type="ECO:0000259" key="8">
    <source>
        <dbReference type="Pfam" id="PF08281"/>
    </source>
</evidence>
<dbReference type="Pfam" id="PF08281">
    <property type="entry name" value="Sigma70_r4_2"/>
    <property type="match status" value="1"/>
</dbReference>
<dbReference type="CDD" id="cd06171">
    <property type="entry name" value="Sigma70_r4"/>
    <property type="match status" value="1"/>
</dbReference>
<feature type="domain" description="RNA polymerase sigma factor 70 region 4 type 2" evidence="8">
    <location>
        <begin position="125"/>
        <end position="178"/>
    </location>
</feature>
<dbReference type="InterPro" id="IPR013324">
    <property type="entry name" value="RNA_pol_sigma_r3/r4-like"/>
</dbReference>
<evidence type="ECO:0000313" key="9">
    <source>
        <dbReference type="EMBL" id="RKN14355.1"/>
    </source>
</evidence>
<evidence type="ECO:0000256" key="4">
    <source>
        <dbReference type="ARBA" id="ARBA00023082"/>
    </source>
</evidence>
<dbReference type="InterPro" id="IPR013325">
    <property type="entry name" value="RNA_pol_sigma_r2"/>
</dbReference>
<dbReference type="SUPFAM" id="SSF54427">
    <property type="entry name" value="NTF2-like"/>
    <property type="match status" value="1"/>
</dbReference>
<dbReference type="RefSeq" id="WP_120683400.1">
    <property type="nucleotide sequence ID" value="NZ_RAZS01000014.1"/>
</dbReference>
<protein>
    <submittedName>
        <fullName evidence="9">Sigma-70 family RNA polymerase sigma factor</fullName>
    </submittedName>
</protein>